<feature type="non-terminal residue" evidence="1">
    <location>
        <position position="36"/>
    </location>
</feature>
<reference evidence="1" key="1">
    <citation type="submission" date="2014-05" db="EMBL/GenBank/DDBJ databases">
        <title>The transcriptome of the halophilic microalga Tetraselmis sp. GSL018 isolated from the Great Salt Lake, Utah.</title>
        <authorList>
            <person name="Jinkerson R.E."/>
            <person name="D'Adamo S."/>
            <person name="Posewitz M.C."/>
        </authorList>
    </citation>
    <scope>NUCLEOTIDE SEQUENCE</scope>
    <source>
        <strain evidence="1">GSL018</strain>
    </source>
</reference>
<sequence>MQHTCKQVNIVACFRQGYRNSLTSIPRGAEFLFVSV</sequence>
<dbReference type="AlphaFoldDB" id="A0A061SNN2"/>
<gene>
    <name evidence="1" type="ORF">TSPGSL018_1260</name>
</gene>
<protein>
    <submittedName>
        <fullName evidence="1">Uncharacterized protein</fullName>
    </submittedName>
</protein>
<proteinExistence type="predicted"/>
<dbReference type="EMBL" id="GBEZ01000570">
    <property type="protein sequence ID" value="JAC84326.1"/>
    <property type="molecule type" value="Transcribed_RNA"/>
</dbReference>
<name>A0A061SNN2_9CHLO</name>
<accession>A0A061SNN2</accession>
<organism evidence="1">
    <name type="scientific">Tetraselmis sp. GSL018</name>
    <dbReference type="NCBI Taxonomy" id="582737"/>
    <lineage>
        <taxon>Eukaryota</taxon>
        <taxon>Viridiplantae</taxon>
        <taxon>Chlorophyta</taxon>
        <taxon>core chlorophytes</taxon>
        <taxon>Chlorodendrophyceae</taxon>
        <taxon>Chlorodendrales</taxon>
        <taxon>Chlorodendraceae</taxon>
        <taxon>Tetraselmis</taxon>
    </lineage>
</organism>
<evidence type="ECO:0000313" key="1">
    <source>
        <dbReference type="EMBL" id="JAC84326.1"/>
    </source>
</evidence>